<evidence type="ECO:0000313" key="5">
    <source>
        <dbReference type="Proteomes" id="UP000531895"/>
    </source>
</evidence>
<accession>A0A7W1XE71</accession>
<protein>
    <recommendedName>
        <fullName evidence="2">Cytosolic endo-beta-N-acetylglucosaminidase TIM barrel domain-containing protein</fullName>
    </recommendedName>
</protein>
<reference evidence="4" key="2">
    <citation type="journal article" date="2022" name="J. Anim. Sci.">
        <title>Whole genome sequence analyses-based assessment of virulence potential and antimicrobial susceptibilities and resistance of Enterococcus faecium strains isolated from commercial swine and cattle probiotic products.</title>
        <authorList>
            <person name="Shridhar P.B."/>
            <person name="Amachawadi R.G."/>
            <person name="Tokach M."/>
            <person name="Patel I."/>
            <person name="Gangiredla J."/>
            <person name="Mammel M."/>
            <person name="Nagaraja T.G."/>
        </authorList>
    </citation>
    <scope>NUCLEOTIDE SEQUENCE</scope>
    <source>
        <strain evidence="4">EF216</strain>
    </source>
</reference>
<evidence type="ECO:0000259" key="2">
    <source>
        <dbReference type="Pfam" id="PF03644"/>
    </source>
</evidence>
<dbReference type="EMBL" id="JAIFOD010000001">
    <property type="protein sequence ID" value="MBX4192676.1"/>
    <property type="molecule type" value="Genomic_DNA"/>
</dbReference>
<feature type="domain" description="Cytosolic endo-beta-N-acetylglucosaminidase TIM barrel" evidence="2">
    <location>
        <begin position="2"/>
        <end position="44"/>
    </location>
</feature>
<dbReference type="EMBL" id="JACEIT010000001">
    <property type="protein sequence ID" value="MBA4544968.1"/>
    <property type="molecule type" value="Genomic_DNA"/>
</dbReference>
<evidence type="ECO:0000256" key="1">
    <source>
        <dbReference type="SAM" id="MobiDB-lite"/>
    </source>
</evidence>
<evidence type="ECO:0000313" key="4">
    <source>
        <dbReference type="EMBL" id="MBX4192676.1"/>
    </source>
</evidence>
<evidence type="ECO:0000313" key="3">
    <source>
        <dbReference type="EMBL" id="MBA4544968.1"/>
    </source>
</evidence>
<feature type="region of interest" description="Disordered" evidence="1">
    <location>
        <begin position="47"/>
        <end position="67"/>
    </location>
</feature>
<dbReference type="Proteomes" id="UP000704433">
    <property type="component" value="Unassembled WGS sequence"/>
</dbReference>
<reference evidence="3 5" key="1">
    <citation type="submission" date="2020-07" db="EMBL/GenBank/DDBJ databases">
        <authorList>
            <person name="Feng H."/>
        </authorList>
    </citation>
    <scope>NUCLEOTIDE SEQUENCE [LARGE SCALE GENOMIC DNA]</scope>
    <source>
        <strain evidence="5">s-7</strain>
        <strain evidence="3">S-7</strain>
    </source>
</reference>
<name>A0A7W1XE71_9ENTE</name>
<dbReference type="Gene3D" id="3.20.20.80">
    <property type="entry name" value="Glycosidases"/>
    <property type="match status" value="1"/>
</dbReference>
<sequence length="67" mass="7479">MFLAKDEDGKFPIVEKMIEVTNTYGFDDWFINQETDTAVTSFDDAAEGIEQSKTDGKGLNESHAKAM</sequence>
<gene>
    <name evidence="3" type="ORF">H1Z91_01165</name>
    <name evidence="4" type="ORF">KYX84_00320</name>
</gene>
<feature type="compositionally biased region" description="Basic and acidic residues" evidence="1">
    <location>
        <begin position="50"/>
        <end position="67"/>
    </location>
</feature>
<dbReference type="GO" id="GO:0033925">
    <property type="term" value="F:mannosyl-glycoprotein endo-beta-N-acetylglucosaminidase activity"/>
    <property type="evidence" value="ECO:0007669"/>
    <property type="project" value="InterPro"/>
</dbReference>
<dbReference type="AlphaFoldDB" id="A0A7W1XE71"/>
<proteinExistence type="predicted"/>
<dbReference type="Proteomes" id="UP000531895">
    <property type="component" value="Unassembled WGS sequence"/>
</dbReference>
<dbReference type="Pfam" id="PF03644">
    <property type="entry name" value="Glyco_hydro_85"/>
    <property type="match status" value="1"/>
</dbReference>
<organism evidence="3 5">
    <name type="scientific">Enterococcus lactis</name>
    <dbReference type="NCBI Taxonomy" id="357441"/>
    <lineage>
        <taxon>Bacteria</taxon>
        <taxon>Bacillati</taxon>
        <taxon>Bacillota</taxon>
        <taxon>Bacilli</taxon>
        <taxon>Lactobacillales</taxon>
        <taxon>Enterococcaceae</taxon>
        <taxon>Enterococcus</taxon>
    </lineage>
</organism>
<dbReference type="GO" id="GO:0005737">
    <property type="term" value="C:cytoplasm"/>
    <property type="evidence" value="ECO:0007669"/>
    <property type="project" value="InterPro"/>
</dbReference>
<dbReference type="InterPro" id="IPR005201">
    <property type="entry name" value="TIM_ENGase"/>
</dbReference>
<comment type="caution">
    <text evidence="3">The sequence shown here is derived from an EMBL/GenBank/DDBJ whole genome shotgun (WGS) entry which is preliminary data.</text>
</comment>